<keyword evidence="2" id="KW-0472">Membrane</keyword>
<dbReference type="Proteomes" id="UP000609802">
    <property type="component" value="Unassembled WGS sequence"/>
</dbReference>
<feature type="transmembrane region" description="Helical" evidence="2">
    <location>
        <begin position="123"/>
        <end position="142"/>
    </location>
</feature>
<feature type="compositionally biased region" description="Basic and acidic residues" evidence="1">
    <location>
        <begin position="48"/>
        <end position="67"/>
    </location>
</feature>
<evidence type="ECO:0000256" key="1">
    <source>
        <dbReference type="SAM" id="MobiDB-lite"/>
    </source>
</evidence>
<feature type="region of interest" description="Disordered" evidence="1">
    <location>
        <begin position="1"/>
        <end position="68"/>
    </location>
</feature>
<evidence type="ECO:0000313" key="4">
    <source>
        <dbReference type="Proteomes" id="UP000609802"/>
    </source>
</evidence>
<comment type="caution">
    <text evidence="3">The sequence shown here is derived from an EMBL/GenBank/DDBJ whole genome shotgun (WGS) entry which is preliminary data.</text>
</comment>
<accession>A0ABQ3IME2</accession>
<name>A0ABQ3IME2_9RHOB</name>
<dbReference type="EMBL" id="BNCH01000001">
    <property type="protein sequence ID" value="GHE87919.1"/>
    <property type="molecule type" value="Genomic_DNA"/>
</dbReference>
<protein>
    <recommendedName>
        <fullName evidence="5">DUF883 domain-containing protein</fullName>
    </recommendedName>
</protein>
<gene>
    <name evidence="3" type="ORF">GCM10016455_04890</name>
</gene>
<keyword evidence="4" id="KW-1185">Reference proteome</keyword>
<dbReference type="Gene3D" id="1.20.120.20">
    <property type="entry name" value="Apolipoprotein"/>
    <property type="match status" value="1"/>
</dbReference>
<evidence type="ECO:0008006" key="5">
    <source>
        <dbReference type="Google" id="ProtNLM"/>
    </source>
</evidence>
<feature type="compositionally biased region" description="Basic and acidic residues" evidence="1">
    <location>
        <begin position="12"/>
        <end position="26"/>
    </location>
</feature>
<keyword evidence="2" id="KW-0812">Transmembrane</keyword>
<evidence type="ECO:0000256" key="2">
    <source>
        <dbReference type="SAM" id="Phobius"/>
    </source>
</evidence>
<feature type="compositionally biased region" description="Low complexity" evidence="1">
    <location>
        <begin position="29"/>
        <end position="47"/>
    </location>
</feature>
<proteinExistence type="predicted"/>
<dbReference type="RefSeq" id="WP_191284879.1">
    <property type="nucleotide sequence ID" value="NZ_BNCH01000001.1"/>
</dbReference>
<keyword evidence="2" id="KW-1133">Transmembrane helix</keyword>
<sequence length="148" mass="15291">MAKTTKPAEASATKKDAAEKIDKAVDETSSAVKSSVESVKSGAADIAETARDTAEATADKVAEHASRASETLRGAAASLRDGSFQERSFGQLAASLADASDAIRDKDLGQLSRDVSDFARRNPLLFAGGAALVGFAIARMMTKPGDKS</sequence>
<reference evidence="4" key="1">
    <citation type="journal article" date="2019" name="Int. J. Syst. Evol. Microbiol.">
        <title>The Global Catalogue of Microorganisms (GCM) 10K type strain sequencing project: providing services to taxonomists for standard genome sequencing and annotation.</title>
        <authorList>
            <consortium name="The Broad Institute Genomics Platform"/>
            <consortium name="The Broad Institute Genome Sequencing Center for Infectious Disease"/>
            <person name="Wu L."/>
            <person name="Ma J."/>
        </authorList>
    </citation>
    <scope>NUCLEOTIDE SEQUENCE [LARGE SCALE GENOMIC DNA]</scope>
    <source>
        <strain evidence="4">KCTC 42443</strain>
    </source>
</reference>
<organism evidence="3 4">
    <name type="scientific">Aliiroseovarius zhejiangensis</name>
    <dbReference type="NCBI Taxonomy" id="1632025"/>
    <lineage>
        <taxon>Bacteria</taxon>
        <taxon>Pseudomonadati</taxon>
        <taxon>Pseudomonadota</taxon>
        <taxon>Alphaproteobacteria</taxon>
        <taxon>Rhodobacterales</taxon>
        <taxon>Paracoccaceae</taxon>
        <taxon>Aliiroseovarius</taxon>
    </lineage>
</organism>
<evidence type="ECO:0000313" key="3">
    <source>
        <dbReference type="EMBL" id="GHE87919.1"/>
    </source>
</evidence>